<proteinExistence type="predicted"/>
<dbReference type="InParanoid" id="A0A507AYT7"/>
<dbReference type="GeneID" id="41967766"/>
<dbReference type="InterPro" id="IPR056637">
    <property type="entry name" value="DUF7735"/>
</dbReference>
<sequence>MLQSMGLINEVSASIEASNEELRRLSLEIFNNPEERFHEFKACKLLSDWFENRGWTVKRGVYGLETAFEARFSVKEGGRVICFNAEYVASAIAVETALKAHSLPGTVVVMGTPAEESGGGKWIMAKNGAWQGFDACIMSHGMRDWSSPVCVSKASWKVQAKYYGKTAHAAAGPWTGLNACDAIVQAYTGIALLRQQVHKSESIQGCILEAGKAANLIPAYAEGAFSIRAPNTKALGALRKRFEPIFEAAATATGCKVELDCDFGSCSYICPGIQVMFSINASDLPHSVGFREAAESVFAHKEALRAGKANALVGLDVLMNDTFAEEMKAEFKESMMREGAVLTATAYAALATPPMVPRTAAGRAESPAPSVTSTEFVSPFVTPDPVGCYLANITQFFDVTTASGALSTAMASYGDVLLEPCVSTATGIDRFDCSVAPSQWCGLSTAIPPAILSDYSSYARGAYSFWTAKSSAAMSASSRCPVLWNRPSFEARIWLNLTIAFAECYAAAAANPDLTSASGLSSSTARSAPATSSLPPTALRTSSPTNGVIGRKQGMGMWMLASIGMAAAGGAGGLPQVPTTQTQVRRPRPNTMSSVPHERLRVDSYDAKIATLEQRLKQVEDELRQEIVELRNTVTRGRAGSSPEVAGPGSDASHNGDEISPSSAFRSGGTLENIPRIRTANGDEDIVSKSLVSDSEWEELYELTTIAFLNDQMLPSSKEARKHPLLALAICTVASRAIRPRKYQYFIDESDKLIRGLFSGPGPDLLSIVALMVLAAWTGRIRLWGFIASLAVELKLNESALQLGEKSVEKTQDLIERARLWFSLCCFDLILNATRPFFTNRMNEYLVNVRHLLHSPFTRAVDYRICAYAEGFTIVGDAKGQIQMSQLLAQPIPQKIIDSLVSLDQRADAWFHEINNDLDPLYQTFHEQQDRNRFMVPYTYIKLYVNGLALNGLMLSSGHADPIRLGFVQKAVDNACLLIQVQFESDSFRQALRYSMDYNGNTTYYASGFISKAMNLVHPELDCDKCLLALQRAAHMFEQASATETAVEIRKEIERLASLTSTVLPSPEALDQEISDAQLECLFDIPSFLGAMMSQVPGRTVVEEGSRAAILALAERDWPRTDHDFKSMNT</sequence>
<gene>
    <name evidence="4" type="ORF">E0L32_000319</name>
</gene>
<dbReference type="Pfam" id="PF24870">
    <property type="entry name" value="DUF7735"/>
    <property type="match status" value="1"/>
</dbReference>
<feature type="domain" description="DUF7735" evidence="3">
    <location>
        <begin position="378"/>
        <end position="511"/>
    </location>
</feature>
<feature type="region of interest" description="Disordered" evidence="1">
    <location>
        <begin position="518"/>
        <end position="547"/>
    </location>
</feature>
<evidence type="ECO:0000313" key="5">
    <source>
        <dbReference type="Proteomes" id="UP000319257"/>
    </source>
</evidence>
<evidence type="ECO:0000259" key="2">
    <source>
        <dbReference type="Pfam" id="PF07687"/>
    </source>
</evidence>
<reference evidence="4 5" key="1">
    <citation type="submission" date="2019-06" db="EMBL/GenBank/DDBJ databases">
        <title>Draft genome sequence of the filamentous fungus Phialemoniopsis curvata isolated from diesel fuel.</title>
        <authorList>
            <person name="Varaljay V.A."/>
            <person name="Lyon W.J."/>
            <person name="Crouch A.L."/>
            <person name="Drake C.E."/>
            <person name="Hollomon J.M."/>
            <person name="Nadeau L.J."/>
            <person name="Nunn H.S."/>
            <person name="Stevenson B.S."/>
            <person name="Bojanowski C.L."/>
            <person name="Crookes-Goodson W.J."/>
        </authorList>
    </citation>
    <scope>NUCLEOTIDE SEQUENCE [LARGE SCALE GENOMIC DNA]</scope>
    <source>
        <strain evidence="4 5">D216</strain>
    </source>
</reference>
<feature type="region of interest" description="Disordered" evidence="1">
    <location>
        <begin position="634"/>
        <end position="677"/>
    </location>
</feature>
<dbReference type="InterPro" id="IPR011650">
    <property type="entry name" value="Peptidase_M20_dimer"/>
</dbReference>
<evidence type="ECO:0000259" key="3">
    <source>
        <dbReference type="Pfam" id="PF24870"/>
    </source>
</evidence>
<accession>A0A507AYT7</accession>
<dbReference type="PANTHER" id="PTHR30575:SF0">
    <property type="entry name" value="XAA-ARG DIPEPTIDASE"/>
    <property type="match status" value="1"/>
</dbReference>
<protein>
    <submittedName>
        <fullName evidence="4">Uncharacterized protein</fullName>
    </submittedName>
</protein>
<feature type="compositionally biased region" description="Low complexity" evidence="1">
    <location>
        <begin position="518"/>
        <end position="539"/>
    </location>
</feature>
<dbReference type="CDD" id="cd12148">
    <property type="entry name" value="fungal_TF_MHR"/>
    <property type="match status" value="1"/>
</dbReference>
<dbReference type="FunFam" id="3.30.70.360:FF:000004">
    <property type="entry name" value="Peptidase M20 domain-containing protein 2"/>
    <property type="match status" value="1"/>
</dbReference>
<keyword evidence="5" id="KW-1185">Reference proteome</keyword>
<dbReference type="GO" id="GO:0016805">
    <property type="term" value="F:dipeptidase activity"/>
    <property type="evidence" value="ECO:0007669"/>
    <property type="project" value="TreeGrafter"/>
</dbReference>
<dbReference type="InterPro" id="IPR052030">
    <property type="entry name" value="Peptidase_M20/M20A_hydrolases"/>
</dbReference>
<name>A0A507AYT7_9PEZI</name>
<dbReference type="EMBL" id="SKBQ01000001">
    <property type="protein sequence ID" value="TPX15985.1"/>
    <property type="molecule type" value="Genomic_DNA"/>
</dbReference>
<dbReference type="Gene3D" id="3.40.630.10">
    <property type="entry name" value="Zn peptidases"/>
    <property type="match status" value="1"/>
</dbReference>
<evidence type="ECO:0000256" key="1">
    <source>
        <dbReference type="SAM" id="MobiDB-lite"/>
    </source>
</evidence>
<dbReference type="RefSeq" id="XP_030997696.1">
    <property type="nucleotide sequence ID" value="XM_031137463.1"/>
</dbReference>
<feature type="domain" description="Peptidase M20 dimerisation" evidence="2">
    <location>
        <begin position="156"/>
        <end position="249"/>
    </location>
</feature>
<dbReference type="PANTHER" id="PTHR30575">
    <property type="entry name" value="PEPTIDASE M20"/>
    <property type="match status" value="1"/>
</dbReference>
<feature type="compositionally biased region" description="Polar residues" evidence="1">
    <location>
        <begin position="577"/>
        <end position="594"/>
    </location>
</feature>
<dbReference type="Gene3D" id="3.30.70.360">
    <property type="match status" value="1"/>
</dbReference>
<dbReference type="Proteomes" id="UP000319257">
    <property type="component" value="Unassembled WGS sequence"/>
</dbReference>
<comment type="caution">
    <text evidence="4">The sequence shown here is derived from an EMBL/GenBank/DDBJ whole genome shotgun (WGS) entry which is preliminary data.</text>
</comment>
<feature type="region of interest" description="Disordered" evidence="1">
    <location>
        <begin position="572"/>
        <end position="594"/>
    </location>
</feature>
<dbReference type="OrthoDB" id="6119954at2759"/>
<evidence type="ECO:0000313" key="4">
    <source>
        <dbReference type="EMBL" id="TPX15985.1"/>
    </source>
</evidence>
<dbReference type="SUPFAM" id="SSF53187">
    <property type="entry name" value="Zn-dependent exopeptidases"/>
    <property type="match status" value="1"/>
</dbReference>
<dbReference type="Pfam" id="PF07687">
    <property type="entry name" value="M20_dimer"/>
    <property type="match status" value="1"/>
</dbReference>
<organism evidence="4 5">
    <name type="scientific">Thyridium curvatum</name>
    <dbReference type="NCBI Taxonomy" id="1093900"/>
    <lineage>
        <taxon>Eukaryota</taxon>
        <taxon>Fungi</taxon>
        <taxon>Dikarya</taxon>
        <taxon>Ascomycota</taxon>
        <taxon>Pezizomycotina</taxon>
        <taxon>Sordariomycetes</taxon>
        <taxon>Sordariomycetidae</taxon>
        <taxon>Thyridiales</taxon>
        <taxon>Thyridiaceae</taxon>
        <taxon>Thyridium</taxon>
    </lineage>
</organism>
<dbReference type="AlphaFoldDB" id="A0A507AYT7"/>